<accession>A0A1I7X013</accession>
<dbReference type="WBParaSite" id="Hba_10791">
    <property type="protein sequence ID" value="Hba_10791"/>
    <property type="gene ID" value="Hba_10791"/>
</dbReference>
<name>A0A1I7X013_HETBA</name>
<sequence length="107" mass="11975">MCRLALMYVLVDALSALAIICFDIVRTAKNRLLKILGTASFSLELLFLFLILIIASSCMELGNSSRIVTFSNLSIRSDCLRSSRSAREEAHRAVKFYEVHANVLMFA</sequence>
<evidence type="ECO:0000313" key="2">
    <source>
        <dbReference type="Proteomes" id="UP000095283"/>
    </source>
</evidence>
<feature type="transmembrane region" description="Helical" evidence="1">
    <location>
        <begin position="32"/>
        <end position="55"/>
    </location>
</feature>
<keyword evidence="1" id="KW-0472">Membrane</keyword>
<dbReference type="AlphaFoldDB" id="A0A1I7X013"/>
<proteinExistence type="predicted"/>
<feature type="transmembrane region" description="Helical" evidence="1">
    <location>
        <begin position="6"/>
        <end position="25"/>
    </location>
</feature>
<dbReference type="Proteomes" id="UP000095283">
    <property type="component" value="Unplaced"/>
</dbReference>
<evidence type="ECO:0000313" key="3">
    <source>
        <dbReference type="WBParaSite" id="Hba_10791"/>
    </source>
</evidence>
<keyword evidence="2" id="KW-1185">Reference proteome</keyword>
<evidence type="ECO:0000256" key="1">
    <source>
        <dbReference type="SAM" id="Phobius"/>
    </source>
</evidence>
<keyword evidence="1" id="KW-0812">Transmembrane</keyword>
<organism evidence="2 3">
    <name type="scientific">Heterorhabditis bacteriophora</name>
    <name type="common">Entomopathogenic nematode worm</name>
    <dbReference type="NCBI Taxonomy" id="37862"/>
    <lineage>
        <taxon>Eukaryota</taxon>
        <taxon>Metazoa</taxon>
        <taxon>Ecdysozoa</taxon>
        <taxon>Nematoda</taxon>
        <taxon>Chromadorea</taxon>
        <taxon>Rhabditida</taxon>
        <taxon>Rhabditina</taxon>
        <taxon>Rhabditomorpha</taxon>
        <taxon>Strongyloidea</taxon>
        <taxon>Heterorhabditidae</taxon>
        <taxon>Heterorhabditis</taxon>
    </lineage>
</organism>
<keyword evidence="1" id="KW-1133">Transmembrane helix</keyword>
<protein>
    <submittedName>
        <fullName evidence="3">Ovule protein</fullName>
    </submittedName>
</protein>
<reference evidence="3" key="1">
    <citation type="submission" date="2016-11" db="UniProtKB">
        <authorList>
            <consortium name="WormBaseParasite"/>
        </authorList>
    </citation>
    <scope>IDENTIFICATION</scope>
</reference>